<accession>A0A0K2GHS9</accession>
<evidence type="ECO:0000313" key="1">
    <source>
        <dbReference type="EMBL" id="ALA60523.1"/>
    </source>
</evidence>
<evidence type="ECO:0008006" key="3">
    <source>
        <dbReference type="Google" id="ProtNLM"/>
    </source>
</evidence>
<protein>
    <recommendedName>
        <fullName evidence="3">DsrE family protein</fullName>
    </recommendedName>
</protein>
<keyword evidence="2" id="KW-1185">Reference proteome</keyword>
<dbReference type="AlphaFoldDB" id="A0A0K2GHS9"/>
<dbReference type="SUPFAM" id="SSF75169">
    <property type="entry name" value="DsrEFH-like"/>
    <property type="match status" value="1"/>
</dbReference>
<dbReference type="InterPro" id="IPR027396">
    <property type="entry name" value="DsrEFH-like"/>
</dbReference>
<dbReference type="STRING" id="42253.NITMOv2_4141"/>
<name>A0A0K2GHS9_NITMO</name>
<organism evidence="1 2">
    <name type="scientific">Nitrospira moscoviensis</name>
    <dbReference type="NCBI Taxonomy" id="42253"/>
    <lineage>
        <taxon>Bacteria</taxon>
        <taxon>Pseudomonadati</taxon>
        <taxon>Nitrospirota</taxon>
        <taxon>Nitrospiria</taxon>
        <taxon>Nitrospirales</taxon>
        <taxon>Nitrospiraceae</taxon>
        <taxon>Nitrospira</taxon>
    </lineage>
</organism>
<dbReference type="PATRIC" id="fig|42253.5.peg.4088"/>
<gene>
    <name evidence="1" type="ORF">NITMOv2_4141</name>
</gene>
<proteinExistence type="predicted"/>
<dbReference type="Proteomes" id="UP000069205">
    <property type="component" value="Chromosome"/>
</dbReference>
<evidence type="ECO:0000313" key="2">
    <source>
        <dbReference type="Proteomes" id="UP000069205"/>
    </source>
</evidence>
<reference evidence="1 2" key="1">
    <citation type="journal article" date="2015" name="Proc. Natl. Acad. Sci. U.S.A.">
        <title>Expanded metabolic versatility of ubiquitous nitrite-oxidizing bacteria from the genus Nitrospira.</title>
        <authorList>
            <person name="Koch H."/>
            <person name="Lucker S."/>
            <person name="Albertsen M."/>
            <person name="Kitzinger K."/>
            <person name="Herbold C."/>
            <person name="Spieck E."/>
            <person name="Nielsen P.H."/>
            <person name="Wagner M."/>
            <person name="Daims H."/>
        </authorList>
    </citation>
    <scope>NUCLEOTIDE SEQUENCE [LARGE SCALE GENOMIC DNA]</scope>
    <source>
        <strain evidence="1 2">NSP M-1</strain>
    </source>
</reference>
<dbReference type="OrthoDB" id="9807925at2"/>
<dbReference type="KEGG" id="nmv:NITMOv2_4141"/>
<dbReference type="EMBL" id="CP011801">
    <property type="protein sequence ID" value="ALA60523.1"/>
    <property type="molecule type" value="Genomic_DNA"/>
</dbReference>
<sequence>MKTAIVILSDPKSGAEEGLGRVFNALALAAESKQKGDEVAVVFNGPGTRWPAELTKLTHPANGLYNSVRDIVQGASCGCAEVFGATEGVRSCGVTTVNDNAVPGTAGLLSLRRYLADGWNVVVF</sequence>
<dbReference type="RefSeq" id="WP_053381369.1">
    <property type="nucleotide sequence ID" value="NZ_CP011801.1"/>
</dbReference>